<accession>A0A7Y0FTF7</accession>
<gene>
    <name evidence="2" type="ORF">HHL23_18520</name>
</gene>
<organism evidence="2 3">
    <name type="scientific">Chryseobacterium antibioticum</name>
    <dbReference type="NCBI Taxonomy" id="2728847"/>
    <lineage>
        <taxon>Bacteria</taxon>
        <taxon>Pseudomonadati</taxon>
        <taxon>Bacteroidota</taxon>
        <taxon>Flavobacteriia</taxon>
        <taxon>Flavobacteriales</taxon>
        <taxon>Weeksellaceae</taxon>
        <taxon>Chryseobacterium group</taxon>
        <taxon>Chryseobacterium</taxon>
    </lineage>
</organism>
<reference evidence="2 3" key="1">
    <citation type="submission" date="2020-04" db="EMBL/GenBank/DDBJ databases">
        <title>Chryseobacterium sp. RP-3-3 sp. nov., isolated from Jeju soil.</title>
        <authorList>
            <person name="Dahal R.H."/>
        </authorList>
    </citation>
    <scope>NUCLEOTIDE SEQUENCE [LARGE SCALE GENOMIC DNA]</scope>
    <source>
        <strain evidence="2 3">RP-3-3</strain>
    </source>
</reference>
<sequence length="266" mass="28342">MKKLLLPITLLLSVTMYSQVGIVTPSPDPSAMLDVVASDKGLLIPRVALTSATDQITVPSPAVGLLVYNTGAAALTFKGFPQKFTSGVLYSGNGTITYSVTGTPDFSSPSTATIPLSFLGANCSAIIGNNRSLFAVGKIKSARIIVPATPFITNGGTRNMMNGKATNNTTTTNRKAACELATAIDQSKFIFINGLRMDFLESATNGNVSPKFFNTLSTDLTYNVSSLSTYDANIHGANTINKTGYYSYYIDGKMIWDVLQEIRQST</sequence>
<keyword evidence="1" id="KW-0732">Signal</keyword>
<comment type="caution">
    <text evidence="2">The sequence shown here is derived from an EMBL/GenBank/DDBJ whole genome shotgun (WGS) entry which is preliminary data.</text>
</comment>
<feature type="signal peptide" evidence="1">
    <location>
        <begin position="1"/>
        <end position="20"/>
    </location>
</feature>
<evidence type="ECO:0000256" key="1">
    <source>
        <dbReference type="SAM" id="SignalP"/>
    </source>
</evidence>
<keyword evidence="3" id="KW-1185">Reference proteome</keyword>
<name>A0A7Y0FTF7_9FLAO</name>
<dbReference type="AlphaFoldDB" id="A0A7Y0FTF7"/>
<evidence type="ECO:0000313" key="2">
    <source>
        <dbReference type="EMBL" id="NML71775.1"/>
    </source>
</evidence>
<protein>
    <submittedName>
        <fullName evidence="2">Uncharacterized protein</fullName>
    </submittedName>
</protein>
<feature type="chain" id="PRO_5030889070" evidence="1">
    <location>
        <begin position="21"/>
        <end position="266"/>
    </location>
</feature>
<dbReference type="EMBL" id="JABBGI010000029">
    <property type="protein sequence ID" value="NML71775.1"/>
    <property type="molecule type" value="Genomic_DNA"/>
</dbReference>
<proteinExistence type="predicted"/>
<dbReference type="Proteomes" id="UP000544054">
    <property type="component" value="Unassembled WGS sequence"/>
</dbReference>
<dbReference type="RefSeq" id="WP_169236257.1">
    <property type="nucleotide sequence ID" value="NZ_JABBGI010000029.1"/>
</dbReference>
<evidence type="ECO:0000313" key="3">
    <source>
        <dbReference type="Proteomes" id="UP000544054"/>
    </source>
</evidence>